<dbReference type="SUPFAM" id="SSF56436">
    <property type="entry name" value="C-type lectin-like"/>
    <property type="match status" value="1"/>
</dbReference>
<accession>A0A3Q0S5F7</accession>
<evidence type="ECO:0000259" key="4">
    <source>
        <dbReference type="PROSITE" id="PS50041"/>
    </source>
</evidence>
<dbReference type="Ensembl" id="ENSACIT00000017589.1">
    <property type="protein sequence ID" value="ENSACIP00000017123.1"/>
    <property type="gene ID" value="ENSACIG00000013342.1"/>
</dbReference>
<evidence type="ECO:0000256" key="1">
    <source>
        <dbReference type="ARBA" id="ARBA00022734"/>
    </source>
</evidence>
<dbReference type="Gene3D" id="3.10.100.10">
    <property type="entry name" value="Mannose-Binding Protein A, subunit A"/>
    <property type="match status" value="1"/>
</dbReference>
<reference evidence="5" key="1">
    <citation type="submission" date="2025-08" db="UniProtKB">
        <authorList>
            <consortium name="Ensembl"/>
        </authorList>
    </citation>
    <scope>IDENTIFICATION</scope>
</reference>
<keyword evidence="6" id="KW-1185">Reference proteome</keyword>
<dbReference type="OMA" id="DTQNQNW"/>
<dbReference type="GeneTree" id="ENSGT01030000234575"/>
<name>A0A3Q0S5F7_AMPCI</name>
<dbReference type="GO" id="GO:0030246">
    <property type="term" value="F:carbohydrate binding"/>
    <property type="evidence" value="ECO:0007669"/>
    <property type="project" value="UniProtKB-KW"/>
</dbReference>
<dbReference type="SMART" id="SM00034">
    <property type="entry name" value="CLECT"/>
    <property type="match status" value="1"/>
</dbReference>
<feature type="chain" id="PRO_5018659155" description="C-type lectin domain-containing protein" evidence="3">
    <location>
        <begin position="26"/>
        <end position="201"/>
    </location>
</feature>
<dbReference type="AlphaFoldDB" id="A0A3Q0S5F7"/>
<keyword evidence="3" id="KW-0732">Signal</keyword>
<dbReference type="InterPro" id="IPR033989">
    <property type="entry name" value="CD209-like_CTLD"/>
</dbReference>
<keyword evidence="2" id="KW-0175">Coiled coil</keyword>
<organism evidence="5 6">
    <name type="scientific">Amphilophus citrinellus</name>
    <name type="common">Midas cichlid</name>
    <name type="synonym">Cichlasoma citrinellum</name>
    <dbReference type="NCBI Taxonomy" id="61819"/>
    <lineage>
        <taxon>Eukaryota</taxon>
        <taxon>Metazoa</taxon>
        <taxon>Chordata</taxon>
        <taxon>Craniata</taxon>
        <taxon>Vertebrata</taxon>
        <taxon>Euteleostomi</taxon>
        <taxon>Actinopterygii</taxon>
        <taxon>Neopterygii</taxon>
        <taxon>Teleostei</taxon>
        <taxon>Neoteleostei</taxon>
        <taxon>Acanthomorphata</taxon>
        <taxon>Ovalentaria</taxon>
        <taxon>Cichlomorphae</taxon>
        <taxon>Cichliformes</taxon>
        <taxon>Cichlidae</taxon>
        <taxon>New World cichlids</taxon>
        <taxon>Cichlasomatinae</taxon>
        <taxon>Heroini</taxon>
        <taxon>Amphilophus</taxon>
    </lineage>
</organism>
<sequence length="201" mass="22641">KVLMSTSGHTIRCVVLGLLASQVSAQAENSKEGEVTLLKLRLDSLKDRYRQLCNQYANLANNCSAEAITCTECPDGWIHVGDHCFFLSNDTEDWFNSTLKCKEIGGHLAILTTKEEHEAVEKEARRIGGDIVNEGEWKWVDNSTLKVPFWNTQKPEPDNHMAAGEAGEDCAVVDGYNQNWYDVPCSFLYRRICQMDAIPFH</sequence>
<keyword evidence="1" id="KW-0430">Lectin</keyword>
<dbReference type="InterPro" id="IPR016187">
    <property type="entry name" value="CTDL_fold"/>
</dbReference>
<evidence type="ECO:0000256" key="3">
    <source>
        <dbReference type="SAM" id="SignalP"/>
    </source>
</evidence>
<feature type="coiled-coil region" evidence="2">
    <location>
        <begin position="35"/>
        <end position="62"/>
    </location>
</feature>
<dbReference type="Proteomes" id="UP000261340">
    <property type="component" value="Unplaced"/>
</dbReference>
<dbReference type="InterPro" id="IPR050111">
    <property type="entry name" value="C-type_lectin/snaclec_domain"/>
</dbReference>
<dbReference type="Pfam" id="PF00059">
    <property type="entry name" value="Lectin_C"/>
    <property type="match status" value="1"/>
</dbReference>
<proteinExistence type="predicted"/>
<evidence type="ECO:0000313" key="5">
    <source>
        <dbReference type="Ensembl" id="ENSACIP00000017123.1"/>
    </source>
</evidence>
<feature type="signal peptide" evidence="3">
    <location>
        <begin position="1"/>
        <end position="25"/>
    </location>
</feature>
<feature type="domain" description="C-type lectin" evidence="4">
    <location>
        <begin position="80"/>
        <end position="194"/>
    </location>
</feature>
<dbReference type="InterPro" id="IPR001304">
    <property type="entry name" value="C-type_lectin-like"/>
</dbReference>
<dbReference type="PROSITE" id="PS50041">
    <property type="entry name" value="C_TYPE_LECTIN_2"/>
    <property type="match status" value="1"/>
</dbReference>
<dbReference type="InterPro" id="IPR016186">
    <property type="entry name" value="C-type_lectin-like/link_sf"/>
</dbReference>
<dbReference type="PANTHER" id="PTHR22803">
    <property type="entry name" value="MANNOSE, PHOSPHOLIPASE, LECTIN RECEPTOR RELATED"/>
    <property type="match status" value="1"/>
</dbReference>
<reference evidence="5" key="2">
    <citation type="submission" date="2025-09" db="UniProtKB">
        <authorList>
            <consortium name="Ensembl"/>
        </authorList>
    </citation>
    <scope>IDENTIFICATION</scope>
</reference>
<protein>
    <recommendedName>
        <fullName evidence="4">C-type lectin domain-containing protein</fullName>
    </recommendedName>
</protein>
<evidence type="ECO:0000256" key="2">
    <source>
        <dbReference type="SAM" id="Coils"/>
    </source>
</evidence>
<evidence type="ECO:0000313" key="6">
    <source>
        <dbReference type="Proteomes" id="UP000261340"/>
    </source>
</evidence>
<dbReference type="CDD" id="cd03590">
    <property type="entry name" value="CLECT_DC-SIGN_like"/>
    <property type="match status" value="1"/>
</dbReference>